<comment type="caution">
    <text evidence="1">The sequence shown here is derived from an EMBL/GenBank/DDBJ whole genome shotgun (WGS) entry which is preliminary data.</text>
</comment>
<name>A0ACC2P946_9HYME</name>
<dbReference type="EMBL" id="CM056742">
    <property type="protein sequence ID" value="KAJ8679814.1"/>
    <property type="molecule type" value="Genomic_DNA"/>
</dbReference>
<gene>
    <name evidence="1" type="ORF">QAD02_015601</name>
</gene>
<evidence type="ECO:0000313" key="2">
    <source>
        <dbReference type="Proteomes" id="UP001239111"/>
    </source>
</evidence>
<evidence type="ECO:0000313" key="1">
    <source>
        <dbReference type="EMBL" id="KAJ8679814.1"/>
    </source>
</evidence>
<dbReference type="Proteomes" id="UP001239111">
    <property type="component" value="Chromosome 2"/>
</dbReference>
<proteinExistence type="predicted"/>
<keyword evidence="2" id="KW-1185">Reference proteome</keyword>
<reference evidence="1" key="1">
    <citation type="submission" date="2023-04" db="EMBL/GenBank/DDBJ databases">
        <title>A chromosome-level genome assembly of the parasitoid wasp Eretmocerus hayati.</title>
        <authorList>
            <person name="Zhong Y."/>
            <person name="Liu S."/>
            <person name="Liu Y."/>
        </authorList>
    </citation>
    <scope>NUCLEOTIDE SEQUENCE</scope>
    <source>
        <strain evidence="1">ZJU_SS_LIU_2023</strain>
    </source>
</reference>
<accession>A0ACC2P946</accession>
<organism evidence="1 2">
    <name type="scientific">Eretmocerus hayati</name>
    <dbReference type="NCBI Taxonomy" id="131215"/>
    <lineage>
        <taxon>Eukaryota</taxon>
        <taxon>Metazoa</taxon>
        <taxon>Ecdysozoa</taxon>
        <taxon>Arthropoda</taxon>
        <taxon>Hexapoda</taxon>
        <taxon>Insecta</taxon>
        <taxon>Pterygota</taxon>
        <taxon>Neoptera</taxon>
        <taxon>Endopterygota</taxon>
        <taxon>Hymenoptera</taxon>
        <taxon>Apocrita</taxon>
        <taxon>Proctotrupomorpha</taxon>
        <taxon>Chalcidoidea</taxon>
        <taxon>Aphelinidae</taxon>
        <taxon>Aphelininae</taxon>
        <taxon>Eretmocerus</taxon>
    </lineage>
</organism>
<sequence length="325" mass="35439">MKTSIFAIFVVLAGINGEEVTESAHDGKNRQRRVIAGENANITSFPFFASLESRCGGLLGGGSIISRNFVLTAAHVLYYLMPSNDYILTESYPNDNSTDLYPENNSTESDQNNLIDGPIYQIADEPEITNPYKDLLVRVGSHLREEGGSIHEVDLVIIHPNYVHNDSVGGCINDIALARVVYSFIFDNFRQPIQLFDAGVSFSDRVGTKVSVVGLGYTEKGMTHHLRNTTIWIANKTKCENVYRNKKQVPLPKSAFCAGGGGGTRDTCSGDSGGPLVIEIGNPKVKFQAGITSFAKATCGKPNVPALYTEVSLFRSWIESHVTLP</sequence>
<protein>
    <submittedName>
        <fullName evidence="1">Uncharacterized protein</fullName>
    </submittedName>
</protein>